<evidence type="ECO:0000256" key="4">
    <source>
        <dbReference type="ARBA" id="ARBA00006471"/>
    </source>
</evidence>
<evidence type="ECO:0000256" key="9">
    <source>
        <dbReference type="ARBA" id="ARBA00011599"/>
    </source>
</evidence>
<dbReference type="PaxDb" id="65489-OBART05G15940.1"/>
<dbReference type="InterPro" id="IPR012340">
    <property type="entry name" value="NA-bd_OB-fold"/>
</dbReference>
<dbReference type="SUPFAM" id="SSF56047">
    <property type="entry name" value="Ribosomal protein S8"/>
    <property type="match status" value="1"/>
</dbReference>
<dbReference type="InterPro" id="IPR035987">
    <property type="entry name" value="Ribosomal_uS8_sf"/>
</dbReference>
<reference evidence="24" key="2">
    <citation type="submission" date="2015-03" db="UniProtKB">
        <authorList>
            <consortium name="EnsemblPlants"/>
        </authorList>
    </citation>
    <scope>IDENTIFICATION</scope>
</reference>
<dbReference type="HAMAP" id="MF_00075">
    <property type="entry name" value="IF_1"/>
    <property type="match status" value="1"/>
</dbReference>
<dbReference type="Pfam" id="PF00410">
    <property type="entry name" value="Ribosomal_S8"/>
    <property type="match status" value="1"/>
</dbReference>
<dbReference type="Proteomes" id="UP000026960">
    <property type="component" value="Chromosome 5"/>
</dbReference>
<comment type="subunit">
    <text evidence="8">Part of the 30S ribosomal subunit.</text>
</comment>
<evidence type="ECO:0000256" key="5">
    <source>
        <dbReference type="ARBA" id="ARBA00008931"/>
    </source>
</evidence>
<keyword evidence="15 21" id="KW-0648">Protein biosynthesis</keyword>
<dbReference type="CDD" id="cd04451">
    <property type="entry name" value="S1_IF1"/>
    <property type="match status" value="1"/>
</dbReference>
<dbReference type="HOGENOM" id="CLU_757328_0_0_1"/>
<evidence type="ECO:0000256" key="11">
    <source>
        <dbReference type="ARBA" id="ARBA00022540"/>
    </source>
</evidence>
<accession>A0A0D3G7G8</accession>
<dbReference type="Gene3D" id="3.90.1170.10">
    <property type="entry name" value="Ribosomal protein L10e/L16"/>
    <property type="match status" value="1"/>
</dbReference>
<dbReference type="EnsemblPlants" id="OBART05G15940.1">
    <property type="protein sequence ID" value="OBART05G15940.1"/>
    <property type="gene ID" value="OBART05G15940"/>
</dbReference>
<dbReference type="PRINTS" id="PR00060">
    <property type="entry name" value="RIBOSOMALL16"/>
</dbReference>
<dbReference type="PROSITE" id="PS50832">
    <property type="entry name" value="S1_IF1_TYPE"/>
    <property type="match status" value="1"/>
</dbReference>
<comment type="function">
    <text evidence="2">One of the essential components for the initiation of protein synthesis. Stabilizes the binding of IF-2 and IF-3 on the 30S subunit to which N-formylmethionyl-tRNA(fMet) subsequently binds. Helps modulate mRNA selection, yielding the 30S pre-initiation complex (PIC). Upon addition of the 50S ribosomal subunit IF-1, IF-2 and IF-3 are released leaving the mature 70S translation initiation complex.</text>
</comment>
<dbReference type="NCBIfam" id="NF001109">
    <property type="entry name" value="PRK00136.1"/>
    <property type="match status" value="1"/>
</dbReference>
<dbReference type="HAMAP" id="MF_01302_B">
    <property type="entry name" value="Ribosomal_uS8_B"/>
    <property type="match status" value="1"/>
</dbReference>
<dbReference type="PROSITE" id="PS00053">
    <property type="entry name" value="RIBOSOMAL_S8"/>
    <property type="match status" value="1"/>
</dbReference>
<evidence type="ECO:0000256" key="3">
    <source>
        <dbReference type="ARBA" id="ARBA00004229"/>
    </source>
</evidence>
<dbReference type="GO" id="GO:0005829">
    <property type="term" value="C:cytosol"/>
    <property type="evidence" value="ECO:0007669"/>
    <property type="project" value="TreeGrafter"/>
</dbReference>
<name>A0A0D3G7G8_9ORYZ</name>
<dbReference type="SUPFAM" id="SSF50193">
    <property type="entry name" value="Ribosomal protein L14"/>
    <property type="match status" value="1"/>
</dbReference>
<evidence type="ECO:0000256" key="12">
    <source>
        <dbReference type="ARBA" id="ARBA00022640"/>
    </source>
</evidence>
<dbReference type="FunFam" id="2.40.50.140:FF:000002">
    <property type="entry name" value="Translation initiation factor IF-1"/>
    <property type="match status" value="1"/>
</dbReference>
<dbReference type="InterPro" id="IPR006196">
    <property type="entry name" value="RNA-binding_domain_S1_IF1"/>
</dbReference>
<dbReference type="NCBIfam" id="TIGR01164">
    <property type="entry name" value="rplP_bact"/>
    <property type="match status" value="1"/>
</dbReference>
<dbReference type="GO" id="GO:0003735">
    <property type="term" value="F:structural constituent of ribosome"/>
    <property type="evidence" value="ECO:0007669"/>
    <property type="project" value="InterPro"/>
</dbReference>
<reference evidence="24" key="1">
    <citation type="journal article" date="2009" name="Rice">
        <title>De Novo Next Generation Sequencing of Plant Genomes.</title>
        <authorList>
            <person name="Rounsley S."/>
            <person name="Marri P.R."/>
            <person name="Yu Y."/>
            <person name="He R."/>
            <person name="Sisneros N."/>
            <person name="Goicoechea J.L."/>
            <person name="Lee S.J."/>
            <person name="Angelova A."/>
            <person name="Kudrna D."/>
            <person name="Luo M."/>
            <person name="Affourtit J."/>
            <person name="Desany B."/>
            <person name="Knight J."/>
            <person name="Niazi F."/>
            <person name="Egholm M."/>
            <person name="Wing R.A."/>
        </authorList>
    </citation>
    <scope>NUCLEOTIDE SEQUENCE [LARGE SCALE GENOMIC DNA]</scope>
    <source>
        <strain evidence="24">cv. IRGC 105608</strain>
    </source>
</reference>
<evidence type="ECO:0000256" key="14">
    <source>
        <dbReference type="ARBA" id="ARBA00022884"/>
    </source>
</evidence>
<dbReference type="InterPro" id="IPR047863">
    <property type="entry name" value="Ribosomal_uS8_CS"/>
</dbReference>
<keyword evidence="17 22" id="KW-0687">Ribonucleoprotein</keyword>
<evidence type="ECO:0000256" key="7">
    <source>
        <dbReference type="ARBA" id="ARBA00010939"/>
    </source>
</evidence>
<evidence type="ECO:0000256" key="15">
    <source>
        <dbReference type="ARBA" id="ARBA00022917"/>
    </source>
</evidence>
<dbReference type="SMART" id="SM00316">
    <property type="entry name" value="S1"/>
    <property type="match status" value="1"/>
</dbReference>
<dbReference type="InterPro" id="IPR004368">
    <property type="entry name" value="TIF_IF1"/>
</dbReference>
<dbReference type="InterPro" id="IPR036853">
    <property type="entry name" value="Ribosomal_uL14_sf"/>
</dbReference>
<dbReference type="SUPFAM" id="SSF50249">
    <property type="entry name" value="Nucleic acid-binding proteins"/>
    <property type="match status" value="1"/>
</dbReference>
<dbReference type="GO" id="GO:0003743">
    <property type="term" value="F:translation initiation factor activity"/>
    <property type="evidence" value="ECO:0007669"/>
    <property type="project" value="UniProtKB-UniRule"/>
</dbReference>
<dbReference type="NCBIfam" id="TIGR00008">
    <property type="entry name" value="infA"/>
    <property type="match status" value="1"/>
</dbReference>
<sequence>MKGKSYRGNCICFGRYALQALEPTWITARHIEAGRRAMTRYARHGGKIWVCIFPDKPVTIRPTETRMGLGKGSPEYWVAIVKPDNSGARKLMCIRVIRAASNQRYARIGDVIVAVIKDAVPQMPLERSESLMGKDTIADLLTSIRNADMNKKGTVRVVSTNITENIVKILLREGFIESVRKHQESNRYFLVSTLRHQKRKTRKGIYRTRTFLKRISRPGLRIYANYQGIPKVLGGMGIAILSTSRGIMTDREARLNRIGGEKRKIGEKKKSPREAKITFEGLVVEALPNGMFRVRLENDTIILGYISGKIRSSSIRILMGDRVKIEVSRYDSSKGRIIYRFLHKDSKHIEDSKDTEDLKDTKDSKG</sequence>
<dbReference type="InterPro" id="IPR016180">
    <property type="entry name" value="Ribosomal_uL16_dom"/>
</dbReference>
<dbReference type="Pfam" id="PF00252">
    <property type="entry name" value="Ribosomal_L16"/>
    <property type="match status" value="1"/>
</dbReference>
<evidence type="ECO:0000256" key="17">
    <source>
        <dbReference type="ARBA" id="ARBA00023274"/>
    </source>
</evidence>
<dbReference type="InterPro" id="IPR000630">
    <property type="entry name" value="Ribosomal_uS8"/>
</dbReference>
<dbReference type="InterPro" id="IPR036920">
    <property type="entry name" value="Ribosomal_uL16_sf"/>
</dbReference>
<evidence type="ECO:0000256" key="1">
    <source>
        <dbReference type="ARBA" id="ARBA00002569"/>
    </source>
</evidence>
<keyword evidence="25" id="KW-1185">Reference proteome</keyword>
<dbReference type="eggNOG" id="KOG0901">
    <property type="taxonomic scope" value="Eukaryota"/>
</dbReference>
<comment type="subunit">
    <text evidence="9">Component of the 30S ribosomal translation pre-initiation complex which assembles on the 30S ribosome in the order IF-2 and IF-3, IF-1 and N-formylmethionyl-tRNA(fMet); mRNA recruitment can occur at any time during PIC assembly.</text>
</comment>
<dbReference type="GO" id="GO:1990904">
    <property type="term" value="C:ribonucleoprotein complex"/>
    <property type="evidence" value="ECO:0007669"/>
    <property type="project" value="UniProtKB-KW"/>
</dbReference>
<keyword evidence="13" id="KW-0699">rRNA-binding</keyword>
<keyword evidence="16 22" id="KW-0689">Ribosomal protein</keyword>
<dbReference type="FunFam" id="3.30.1490.10:FF:000001">
    <property type="entry name" value="30S ribosomal protein S8"/>
    <property type="match status" value="1"/>
</dbReference>
<dbReference type="InterPro" id="IPR003029">
    <property type="entry name" value="S1_domain"/>
</dbReference>
<comment type="function">
    <text evidence="1">One of the primary rRNA binding proteins, it binds directly to 16S rRNA central domain where it helps coordinate assembly of the platform of the 30S subunit.</text>
</comment>
<evidence type="ECO:0000256" key="19">
    <source>
        <dbReference type="ARBA" id="ARBA00035516"/>
    </source>
</evidence>
<proteinExistence type="inferred from homology"/>
<evidence type="ECO:0000256" key="16">
    <source>
        <dbReference type="ARBA" id="ARBA00022980"/>
    </source>
</evidence>
<dbReference type="SUPFAM" id="SSF54686">
    <property type="entry name" value="Ribosomal protein L16p/L10e"/>
    <property type="match status" value="1"/>
</dbReference>
<evidence type="ECO:0000256" key="22">
    <source>
        <dbReference type="RuleBase" id="RU003660"/>
    </source>
</evidence>
<dbReference type="STRING" id="65489.A0A0D3G7G8"/>
<comment type="similarity">
    <text evidence="4 22">Belongs to the universal ribosomal protein uS8 family.</text>
</comment>
<dbReference type="GO" id="GO:0019843">
    <property type="term" value="F:rRNA binding"/>
    <property type="evidence" value="ECO:0007669"/>
    <property type="project" value="UniProtKB-KW"/>
</dbReference>
<comment type="subcellular location">
    <subcellularLocation>
        <location evidence="3">Plastid</location>
        <location evidence="3">Chloroplast</location>
    </subcellularLocation>
</comment>
<keyword evidence="12" id="KW-0934">Plastid</keyword>
<dbReference type="AlphaFoldDB" id="A0A0D3G7G8"/>
<dbReference type="GO" id="GO:0043022">
    <property type="term" value="F:ribosome binding"/>
    <property type="evidence" value="ECO:0007669"/>
    <property type="project" value="TreeGrafter"/>
</dbReference>
<keyword evidence="14" id="KW-0694">RNA-binding</keyword>
<comment type="similarity">
    <text evidence="7">Belongs to the IF-1 family.</text>
</comment>
<keyword evidence="11 21" id="KW-0396">Initiation factor</keyword>
<evidence type="ECO:0000256" key="6">
    <source>
        <dbReference type="ARBA" id="ARBA00010745"/>
    </source>
</evidence>
<dbReference type="GO" id="GO:0009507">
    <property type="term" value="C:chloroplast"/>
    <property type="evidence" value="ECO:0007669"/>
    <property type="project" value="UniProtKB-SubCell"/>
</dbReference>
<dbReference type="InterPro" id="IPR000114">
    <property type="entry name" value="Ribosomal_uL16_bact-type"/>
</dbReference>
<comment type="similarity">
    <text evidence="5">Belongs to the universal ribosomal protein uL16 family.</text>
</comment>
<evidence type="ECO:0000256" key="2">
    <source>
        <dbReference type="ARBA" id="ARBA00003935"/>
    </source>
</evidence>
<evidence type="ECO:0000259" key="23">
    <source>
        <dbReference type="PROSITE" id="PS50832"/>
    </source>
</evidence>
<keyword evidence="10" id="KW-0150">Chloroplast</keyword>
<dbReference type="PANTHER" id="PTHR33370">
    <property type="entry name" value="TRANSLATION INITIATION FACTOR IF-1, CHLOROPLASTIC"/>
    <property type="match status" value="1"/>
</dbReference>
<evidence type="ECO:0000313" key="25">
    <source>
        <dbReference type="Proteomes" id="UP000026960"/>
    </source>
</evidence>
<dbReference type="PANTHER" id="PTHR33370:SF1">
    <property type="entry name" value="TRANSLATION INITIATION FACTOR IF-1, CHLOROPLASTIC"/>
    <property type="match status" value="1"/>
</dbReference>
<dbReference type="Gramene" id="OBART05G15940.1">
    <property type="protein sequence ID" value="OBART05G15940.1"/>
    <property type="gene ID" value="OBART05G15940"/>
</dbReference>
<evidence type="ECO:0000256" key="13">
    <source>
        <dbReference type="ARBA" id="ARBA00022730"/>
    </source>
</evidence>
<evidence type="ECO:0000256" key="8">
    <source>
        <dbReference type="ARBA" id="ARBA00011458"/>
    </source>
</evidence>
<dbReference type="FunFam" id="3.30.1370.30:FF:000004">
    <property type="entry name" value="30S ribosomal protein S8, chloroplastic"/>
    <property type="match status" value="1"/>
</dbReference>
<evidence type="ECO:0000256" key="18">
    <source>
        <dbReference type="ARBA" id="ARBA00035153"/>
    </source>
</evidence>
<dbReference type="PROSITE" id="PS00701">
    <property type="entry name" value="RIBOSOMAL_L16_2"/>
    <property type="match status" value="1"/>
</dbReference>
<organism evidence="24">
    <name type="scientific">Oryza barthii</name>
    <dbReference type="NCBI Taxonomy" id="65489"/>
    <lineage>
        <taxon>Eukaryota</taxon>
        <taxon>Viridiplantae</taxon>
        <taxon>Streptophyta</taxon>
        <taxon>Embryophyta</taxon>
        <taxon>Tracheophyta</taxon>
        <taxon>Spermatophyta</taxon>
        <taxon>Magnoliopsida</taxon>
        <taxon>Liliopsida</taxon>
        <taxon>Poales</taxon>
        <taxon>Poaceae</taxon>
        <taxon>BOP clade</taxon>
        <taxon>Oryzoideae</taxon>
        <taxon>Oryzeae</taxon>
        <taxon>Oryzinae</taxon>
        <taxon>Oryza</taxon>
    </lineage>
</organism>
<evidence type="ECO:0000256" key="21">
    <source>
        <dbReference type="PROSITE-ProRule" id="PRU00181"/>
    </source>
</evidence>
<evidence type="ECO:0000256" key="20">
    <source>
        <dbReference type="ARBA" id="ARBA00068272"/>
    </source>
</evidence>
<dbReference type="GO" id="GO:0005840">
    <property type="term" value="C:ribosome"/>
    <property type="evidence" value="ECO:0007669"/>
    <property type="project" value="UniProtKB-KW"/>
</dbReference>
<evidence type="ECO:0000313" key="24">
    <source>
        <dbReference type="EnsemblPlants" id="OBART05G15940.1"/>
    </source>
</evidence>
<evidence type="ECO:0000256" key="10">
    <source>
        <dbReference type="ARBA" id="ARBA00022528"/>
    </source>
</evidence>
<dbReference type="InterPro" id="IPR020798">
    <property type="entry name" value="Ribosomal_uL16_CS"/>
</dbReference>
<dbReference type="CDD" id="cd01433">
    <property type="entry name" value="Ribosomal_L16_L10e"/>
    <property type="match status" value="1"/>
</dbReference>
<dbReference type="Pfam" id="PF01176">
    <property type="entry name" value="eIF-1a"/>
    <property type="match status" value="1"/>
</dbReference>
<protein>
    <recommendedName>
        <fullName evidence="18">Small ribosomal subunit protein uS8c</fullName>
    </recommendedName>
    <alternativeName>
        <fullName evidence="19">30S ribosomal protein S8, chloroplastic</fullName>
    </alternativeName>
    <alternativeName>
        <fullName evidence="20">Translation initiation factor IF-1, chloroplastic</fullName>
    </alternativeName>
</protein>
<dbReference type="InterPro" id="IPR000218">
    <property type="entry name" value="Ribosomal_uL14"/>
</dbReference>
<dbReference type="eggNOG" id="KOG3422">
    <property type="taxonomic scope" value="Eukaryota"/>
</dbReference>
<dbReference type="Gene3D" id="2.40.50.140">
    <property type="entry name" value="Nucleic acid-binding proteins"/>
    <property type="match status" value="1"/>
</dbReference>
<dbReference type="Gene3D" id="3.30.1370.30">
    <property type="match status" value="1"/>
</dbReference>
<comment type="similarity">
    <text evidence="6">Belongs to the universal ribosomal protein uL14 family.</text>
</comment>
<dbReference type="Gene3D" id="3.30.1490.10">
    <property type="match status" value="1"/>
</dbReference>
<dbReference type="SMART" id="SM01374">
    <property type="entry name" value="Ribosomal_L14"/>
    <property type="match status" value="1"/>
</dbReference>
<dbReference type="eggNOG" id="KOG1754">
    <property type="taxonomic scope" value="Eukaryota"/>
</dbReference>
<feature type="domain" description="S1-like" evidence="23">
    <location>
        <begin position="267"/>
        <end position="342"/>
    </location>
</feature>
<dbReference type="InterPro" id="IPR047873">
    <property type="entry name" value="Ribosomal_uL16"/>
</dbReference>